<protein>
    <submittedName>
        <fullName evidence="1">Uncharacterized protein</fullName>
    </submittedName>
</protein>
<reference evidence="1 2" key="1">
    <citation type="submission" date="2018-06" db="EMBL/GenBank/DDBJ databases">
        <title>A transcriptomic atlas of mushroom development highlights an independent origin of complex multicellularity.</title>
        <authorList>
            <consortium name="DOE Joint Genome Institute"/>
            <person name="Krizsan K."/>
            <person name="Almasi E."/>
            <person name="Merenyi Z."/>
            <person name="Sahu N."/>
            <person name="Viragh M."/>
            <person name="Koszo T."/>
            <person name="Mondo S."/>
            <person name="Kiss B."/>
            <person name="Balint B."/>
            <person name="Kues U."/>
            <person name="Barry K."/>
            <person name="Hegedus J.C."/>
            <person name="Henrissat B."/>
            <person name="Johnson J."/>
            <person name="Lipzen A."/>
            <person name="Ohm R."/>
            <person name="Nagy I."/>
            <person name="Pangilinan J."/>
            <person name="Yan J."/>
            <person name="Xiong Y."/>
            <person name="Grigoriev I.V."/>
            <person name="Hibbett D.S."/>
            <person name="Nagy L.G."/>
        </authorList>
    </citation>
    <scope>NUCLEOTIDE SEQUENCE [LARGE SCALE GENOMIC DNA]</scope>
    <source>
        <strain evidence="1 2">SZMC22713</strain>
    </source>
</reference>
<dbReference type="VEuPathDB" id="FungiDB:BD410DRAFT_616704"/>
<keyword evidence="2" id="KW-1185">Reference proteome</keyword>
<name>A0A4Y7PN43_9AGAM</name>
<gene>
    <name evidence="1" type="ORF">BD410DRAFT_616704</name>
</gene>
<sequence length="107" mass="12077">MSTMVFRHLACASFGVDAEARPLVLNLRHSLTSTMMRSASWTEIVTDKKIMVGRSSLNLRTEGVLHLTICRHARPFHRLSRCVTLRLNSWRPRVRFGGRVGMTASPA</sequence>
<dbReference type="AlphaFoldDB" id="A0A4Y7PN43"/>
<proteinExistence type="predicted"/>
<dbReference type="EMBL" id="ML170239">
    <property type="protein sequence ID" value="TDL16615.1"/>
    <property type="molecule type" value="Genomic_DNA"/>
</dbReference>
<evidence type="ECO:0000313" key="2">
    <source>
        <dbReference type="Proteomes" id="UP000294933"/>
    </source>
</evidence>
<evidence type="ECO:0000313" key="1">
    <source>
        <dbReference type="EMBL" id="TDL16615.1"/>
    </source>
</evidence>
<dbReference type="Proteomes" id="UP000294933">
    <property type="component" value="Unassembled WGS sequence"/>
</dbReference>
<accession>A0A4Y7PN43</accession>
<organism evidence="1 2">
    <name type="scientific">Rickenella mellea</name>
    <dbReference type="NCBI Taxonomy" id="50990"/>
    <lineage>
        <taxon>Eukaryota</taxon>
        <taxon>Fungi</taxon>
        <taxon>Dikarya</taxon>
        <taxon>Basidiomycota</taxon>
        <taxon>Agaricomycotina</taxon>
        <taxon>Agaricomycetes</taxon>
        <taxon>Hymenochaetales</taxon>
        <taxon>Rickenellaceae</taxon>
        <taxon>Rickenella</taxon>
    </lineage>
</organism>